<organism evidence="2 3">
    <name type="scientific">Pseudomonas brassicacearum</name>
    <dbReference type="NCBI Taxonomy" id="930166"/>
    <lineage>
        <taxon>Bacteria</taxon>
        <taxon>Pseudomonadati</taxon>
        <taxon>Pseudomonadota</taxon>
        <taxon>Gammaproteobacteria</taxon>
        <taxon>Pseudomonadales</taxon>
        <taxon>Pseudomonadaceae</taxon>
        <taxon>Pseudomonas</taxon>
    </lineage>
</organism>
<feature type="transmembrane region" description="Helical" evidence="1">
    <location>
        <begin position="104"/>
        <end position="125"/>
    </location>
</feature>
<protein>
    <recommendedName>
        <fullName evidence="4">DUF2182 domain-containing protein</fullName>
    </recommendedName>
</protein>
<feature type="transmembrane region" description="Helical" evidence="1">
    <location>
        <begin position="184"/>
        <end position="203"/>
    </location>
</feature>
<keyword evidence="1" id="KW-1133">Transmembrane helix</keyword>
<evidence type="ECO:0000256" key="1">
    <source>
        <dbReference type="SAM" id="Phobius"/>
    </source>
</evidence>
<keyword evidence="1" id="KW-0812">Transmembrane</keyword>
<reference evidence="2 3" key="1">
    <citation type="submission" date="2016-10" db="EMBL/GenBank/DDBJ databases">
        <title>Comparative genome analysis of multiple Pseudomonas spp. focuses on biocontrol and plant growth promoting traits.</title>
        <authorList>
            <person name="Tao X.-Y."/>
            <person name="Taylor C.G."/>
        </authorList>
    </citation>
    <scope>NUCLEOTIDE SEQUENCE [LARGE SCALE GENOMIC DNA]</scope>
    <source>
        <strain evidence="2 3">48H11</strain>
    </source>
</reference>
<evidence type="ECO:0008006" key="4">
    <source>
        <dbReference type="Google" id="ProtNLM"/>
    </source>
</evidence>
<proteinExistence type="predicted"/>
<comment type="caution">
    <text evidence="2">The sequence shown here is derived from an EMBL/GenBank/DDBJ whole genome shotgun (WGS) entry which is preliminary data.</text>
</comment>
<keyword evidence="1" id="KW-0472">Membrane</keyword>
<accession>A0A423H6B5</accession>
<evidence type="ECO:0000313" key="2">
    <source>
        <dbReference type="EMBL" id="RON08754.1"/>
    </source>
</evidence>
<gene>
    <name evidence="2" type="ORF">BK659_15410</name>
</gene>
<dbReference type="Pfam" id="PF09948">
    <property type="entry name" value="PpoB2"/>
    <property type="match status" value="1"/>
</dbReference>
<dbReference type="RefSeq" id="WP_123425966.1">
    <property type="nucleotide sequence ID" value="NZ_MOBJ01000009.1"/>
</dbReference>
<feature type="transmembrane region" description="Helical" evidence="1">
    <location>
        <begin position="131"/>
        <end position="151"/>
    </location>
</feature>
<sequence>MAQYLILALTRGPRPWLILISLAGWGLLLGAAQMLPIPAFCGTLPVLDYAASWQGIEQALLFNPPRQLLSSWWLMLLAMMPLLLVHPLDYLWRRSLLRKRWQAVALFVIGFSAIWTLAGVVLMGLTVGARVILGFSPMDTLIVALGFCLIWQASPLKQACLNHCHYQPRISAFGLDFLKDCLKYGMVSAGWCVGSCWALMLLPMLAEQGHVPLMLLSMGWMLWERFKRPRPVRWYWPFPLRLFH</sequence>
<dbReference type="Proteomes" id="UP000286071">
    <property type="component" value="Unassembled WGS sequence"/>
</dbReference>
<name>A0A423H6B5_9PSED</name>
<feature type="transmembrane region" description="Helical" evidence="1">
    <location>
        <begin position="72"/>
        <end position="92"/>
    </location>
</feature>
<dbReference type="OrthoDB" id="980055at2"/>
<dbReference type="InterPro" id="IPR018688">
    <property type="entry name" value="PpoB2-like"/>
</dbReference>
<evidence type="ECO:0000313" key="3">
    <source>
        <dbReference type="Proteomes" id="UP000286071"/>
    </source>
</evidence>
<dbReference type="AlphaFoldDB" id="A0A423H6B5"/>
<dbReference type="EMBL" id="MOBJ01000009">
    <property type="protein sequence ID" value="RON08754.1"/>
    <property type="molecule type" value="Genomic_DNA"/>
</dbReference>